<reference evidence="2 3" key="2">
    <citation type="submission" date="2024-07" db="EMBL/GenBank/DDBJ databases">
        <authorList>
            <person name="Akdeniz Z."/>
        </authorList>
    </citation>
    <scope>NUCLEOTIDE SEQUENCE [LARGE SCALE GENOMIC DNA]</scope>
</reference>
<evidence type="ECO:0000313" key="2">
    <source>
        <dbReference type="EMBL" id="CAL6069578.1"/>
    </source>
</evidence>
<dbReference type="Proteomes" id="UP001642409">
    <property type="component" value="Unassembled WGS sequence"/>
</dbReference>
<dbReference type="EMBL" id="CAXDID020000278">
    <property type="protein sequence ID" value="CAL6069578.1"/>
    <property type="molecule type" value="Genomic_DNA"/>
</dbReference>
<protein>
    <submittedName>
        <fullName evidence="2">Hypothetical_protein</fullName>
    </submittedName>
</protein>
<proteinExistence type="predicted"/>
<accession>A0AA86NJZ1</accession>
<evidence type="ECO:0000313" key="3">
    <source>
        <dbReference type="Proteomes" id="UP001642409"/>
    </source>
</evidence>
<sequence length="404" mass="47223">MDKSMVQIIIGQMVYVVPVTISHSDSCNFYEFTYIHNQVNNTIRVSTFSSISMDISQCMVHILIDQNKYILQANMQHALTGYIYEFELLHNKINYKMSIHVPHQPITAFKPVTTLKPFIPVCQTGCYQKSSNSVSKFTPLTVQKTTVQENSTQKRIITPFKPLEPELQTKQQYKEVETIEENQSSQEQFDKQHKQQCVTVNIPHLDDNKVYEKAIKSIIAIKTDLTKRREQAYLKNDQQKEENAKNQEDSHSYCSQEQFKEITDNPALIKEELEKFVNLLKNKTDEQQKIIYEQMKNIFGSRNNEDYTNIEITPIQNIYQMINNNQNKKGFLVYIQNTNNSLKLLECLQQKVVQQEVENQNNIADGQVEKQMINHQQLSTPKKEQKILNDNVRACVEKIRFKIL</sequence>
<dbReference type="AlphaFoldDB" id="A0AA86NJZ1"/>
<comment type="caution">
    <text evidence="1">The sequence shown here is derived from an EMBL/GenBank/DDBJ whole genome shotgun (WGS) entry which is preliminary data.</text>
</comment>
<reference evidence="1" key="1">
    <citation type="submission" date="2023-06" db="EMBL/GenBank/DDBJ databases">
        <authorList>
            <person name="Kurt Z."/>
        </authorList>
    </citation>
    <scope>NUCLEOTIDE SEQUENCE</scope>
</reference>
<keyword evidence="3" id="KW-1185">Reference proteome</keyword>
<name>A0AA86NJZ1_9EUKA</name>
<gene>
    <name evidence="2" type="ORF">HINF_LOCUS54046</name>
    <name evidence="1" type="ORF">HINF_LOCUS8048</name>
</gene>
<evidence type="ECO:0000313" key="1">
    <source>
        <dbReference type="EMBL" id="CAI9920403.1"/>
    </source>
</evidence>
<dbReference type="EMBL" id="CATOUU010000199">
    <property type="protein sequence ID" value="CAI9920403.1"/>
    <property type="molecule type" value="Genomic_DNA"/>
</dbReference>
<organism evidence="1">
    <name type="scientific">Hexamita inflata</name>
    <dbReference type="NCBI Taxonomy" id="28002"/>
    <lineage>
        <taxon>Eukaryota</taxon>
        <taxon>Metamonada</taxon>
        <taxon>Diplomonadida</taxon>
        <taxon>Hexamitidae</taxon>
        <taxon>Hexamitinae</taxon>
        <taxon>Hexamita</taxon>
    </lineage>
</organism>